<organism evidence="1 2">
    <name type="scientific">Hypoxylon rubiginosum</name>
    <dbReference type="NCBI Taxonomy" id="110542"/>
    <lineage>
        <taxon>Eukaryota</taxon>
        <taxon>Fungi</taxon>
        <taxon>Dikarya</taxon>
        <taxon>Ascomycota</taxon>
        <taxon>Pezizomycotina</taxon>
        <taxon>Sordariomycetes</taxon>
        <taxon>Xylariomycetidae</taxon>
        <taxon>Xylariales</taxon>
        <taxon>Hypoxylaceae</taxon>
        <taxon>Hypoxylon</taxon>
    </lineage>
</organism>
<sequence>MSRSLDKDLLAQLKADDPNKVFRDISTVFTNLPEDGGLLEIEFLGKEYPLEPGTSYLKDGLAVGIPKLRLAQAFFVARRILQNHLDGGSIPHNEMLAATAVLLLMDPEHLTAANVRKRLLLSTLEKGSPDKSALRQEKQFVDSLLTSRLHRHTKSPTLWSHRRWLLHLFAVHGVSIDVQRDIKNIVMIAGERHPRNYTAWHHARILLGHHPRPAELVAIDVKEFCLRNHTDISGWSFLSYAIFAIEAEEHRRKACSLILADVLKIANSLGWTNESVWVFLRNITTDELVSQQQFESFLAVNKKLASATPRDSDRWRTLDSARRWCEEHRLSTASSLADT</sequence>
<name>A0ACB9YN25_9PEZI</name>
<comment type="caution">
    <text evidence="1">The sequence shown here is derived from an EMBL/GenBank/DDBJ whole genome shotgun (WGS) entry which is preliminary data.</text>
</comment>
<evidence type="ECO:0000313" key="2">
    <source>
        <dbReference type="Proteomes" id="UP001497700"/>
    </source>
</evidence>
<evidence type="ECO:0000313" key="1">
    <source>
        <dbReference type="EMBL" id="KAI4860797.1"/>
    </source>
</evidence>
<dbReference type="EMBL" id="MU393572">
    <property type="protein sequence ID" value="KAI4860797.1"/>
    <property type="molecule type" value="Genomic_DNA"/>
</dbReference>
<reference evidence="1 2" key="1">
    <citation type="journal article" date="2022" name="New Phytol.">
        <title>Ecological generalism drives hyperdiversity of secondary metabolite gene clusters in xylarialean endophytes.</title>
        <authorList>
            <person name="Franco M.E.E."/>
            <person name="Wisecaver J.H."/>
            <person name="Arnold A.E."/>
            <person name="Ju Y.M."/>
            <person name="Slot J.C."/>
            <person name="Ahrendt S."/>
            <person name="Moore L.P."/>
            <person name="Eastman K.E."/>
            <person name="Scott K."/>
            <person name="Konkel Z."/>
            <person name="Mondo S.J."/>
            <person name="Kuo A."/>
            <person name="Hayes R.D."/>
            <person name="Haridas S."/>
            <person name="Andreopoulos B."/>
            <person name="Riley R."/>
            <person name="LaButti K."/>
            <person name="Pangilinan J."/>
            <person name="Lipzen A."/>
            <person name="Amirebrahimi M."/>
            <person name="Yan J."/>
            <person name="Adam C."/>
            <person name="Keymanesh K."/>
            <person name="Ng V."/>
            <person name="Louie K."/>
            <person name="Northen T."/>
            <person name="Drula E."/>
            <person name="Henrissat B."/>
            <person name="Hsieh H.M."/>
            <person name="Youens-Clark K."/>
            <person name="Lutzoni F."/>
            <person name="Miadlikowska J."/>
            <person name="Eastwood D.C."/>
            <person name="Hamelin R.C."/>
            <person name="Grigoriev I.V."/>
            <person name="U'Ren J.M."/>
        </authorList>
    </citation>
    <scope>NUCLEOTIDE SEQUENCE [LARGE SCALE GENOMIC DNA]</scope>
    <source>
        <strain evidence="1 2">CBS 119005</strain>
    </source>
</reference>
<accession>A0ACB9YN25</accession>
<keyword evidence="2" id="KW-1185">Reference proteome</keyword>
<proteinExistence type="predicted"/>
<gene>
    <name evidence="1" type="ORF">F4820DRAFT_92952</name>
</gene>
<protein>
    <submittedName>
        <fullName evidence="1">Uncharacterized protein</fullName>
    </submittedName>
</protein>
<dbReference type="Proteomes" id="UP001497700">
    <property type="component" value="Unassembled WGS sequence"/>
</dbReference>